<dbReference type="PANTHER" id="PTHR34590:SF5">
    <property type="entry name" value="OS04G0586500 PROTEIN"/>
    <property type="match status" value="1"/>
</dbReference>
<gene>
    <name evidence="14" type="ORF">COLO4_08985</name>
</gene>
<evidence type="ECO:0000256" key="6">
    <source>
        <dbReference type="ARBA" id="ARBA00022741"/>
    </source>
</evidence>
<keyword evidence="10" id="KW-0472">Membrane</keyword>
<proteinExistence type="predicted"/>
<dbReference type="GO" id="GO:0004714">
    <property type="term" value="F:transmembrane receptor protein tyrosine kinase activity"/>
    <property type="evidence" value="ECO:0007669"/>
    <property type="project" value="InterPro"/>
</dbReference>
<dbReference type="InterPro" id="IPR045272">
    <property type="entry name" value="ANXUR1/2-like"/>
</dbReference>
<dbReference type="STRING" id="93759.A0A1R3KDV5"/>
<keyword evidence="15" id="KW-1185">Reference proteome</keyword>
<sequence>MVPFSFYLVSLHLLLPLAIAGNSSPFTPIDYIFLSCGESSNTIADDGRKWIPDERSKFSISDTENASFAAVAAASAQDHSVTQVPYTTARVFHDKFTYSFPVSPGLKFLRFYFYPTKYSALGGTTSFFSVTANNYLLLQNFSAYLTLSAQHTPSASLIKEFMVLVFETEKLDVTFLPSPNSFAFVNGIEIVSMPNNMYRNHQPNLVTFVNHPVPFDIPDTTAFETAYRLNIGGATIANVDDTGMFRTWKEDSPYIFGAAVGTTPMPGSDVVIRYTEDTPAYTAPDIVYNSSRTMGSNPQFNMRNNLTWLFAIDAGLNYLLRLHFCEYQMEVTLPAFLFIEVVLVPNDGPNEQIDLWLALHPTEDVGSNFADAILNGLEIFRLSKPDGSLAVPNPELTRSLVPKEQFKDYPCFTLSDIQAATNNFDDALVMGRGGFGNVYKGFIKGIKCAVAIKRLNCKSQQGAREFWAEIQMLSQLRYINLVSLIGYCNDDNEMILVDVKSTNILLDENFVAKVSDFGLSKMSPISMTNVPVITVVKGTFGYMDPEYYRRQQLTEKSDVYSFGVVLFEVLCARPAVDSKLEYSQISLANWARRCAGSESIGTIIDPLLNGKISPHSLRTYVNIAENCIRENGLERPTMNDVVQRLEFALQLQEIEDAEQISDGTACQDM</sequence>
<dbReference type="AlphaFoldDB" id="A0A1R3KDV5"/>
<dbReference type="InterPro" id="IPR011009">
    <property type="entry name" value="Kinase-like_dom_sf"/>
</dbReference>
<dbReference type="EMBL" id="AWUE01014069">
    <property type="protein sequence ID" value="OMP05219.1"/>
    <property type="molecule type" value="Genomic_DNA"/>
</dbReference>
<comment type="subcellular location">
    <subcellularLocation>
        <location evidence="1">Membrane</location>
        <topology evidence="1">Single-pass type I membrane protein</topology>
    </subcellularLocation>
</comment>
<dbReference type="SUPFAM" id="SSF56112">
    <property type="entry name" value="Protein kinase-like (PK-like)"/>
    <property type="match status" value="1"/>
</dbReference>
<evidence type="ECO:0000256" key="7">
    <source>
        <dbReference type="ARBA" id="ARBA00022777"/>
    </source>
</evidence>
<evidence type="ECO:0000256" key="4">
    <source>
        <dbReference type="ARBA" id="ARBA00022692"/>
    </source>
</evidence>
<protein>
    <recommendedName>
        <fullName evidence="13">Protein kinase domain-containing protein</fullName>
    </recommendedName>
</protein>
<evidence type="ECO:0000256" key="9">
    <source>
        <dbReference type="ARBA" id="ARBA00022989"/>
    </source>
</evidence>
<feature type="chain" id="PRO_5012481209" description="Protein kinase domain-containing protein" evidence="12">
    <location>
        <begin position="21"/>
        <end position="669"/>
    </location>
</feature>
<keyword evidence="9" id="KW-1133">Transmembrane helix</keyword>
<evidence type="ECO:0000259" key="13">
    <source>
        <dbReference type="PROSITE" id="PS50011"/>
    </source>
</evidence>
<dbReference type="GO" id="GO:0016020">
    <property type="term" value="C:membrane"/>
    <property type="evidence" value="ECO:0007669"/>
    <property type="project" value="UniProtKB-SubCell"/>
</dbReference>
<evidence type="ECO:0000256" key="12">
    <source>
        <dbReference type="SAM" id="SignalP"/>
    </source>
</evidence>
<dbReference type="Proteomes" id="UP000187203">
    <property type="component" value="Unassembled WGS sequence"/>
</dbReference>
<evidence type="ECO:0000256" key="1">
    <source>
        <dbReference type="ARBA" id="ARBA00004479"/>
    </source>
</evidence>
<keyword evidence="5 12" id="KW-0732">Signal</keyword>
<dbReference type="Gene3D" id="2.60.120.430">
    <property type="entry name" value="Galactose-binding lectin"/>
    <property type="match status" value="2"/>
</dbReference>
<keyword evidence="8" id="KW-0067">ATP-binding</keyword>
<dbReference type="Pfam" id="PF12819">
    <property type="entry name" value="Malectin_like"/>
    <property type="match status" value="1"/>
</dbReference>
<dbReference type="FunFam" id="3.30.200.20:FF:000039">
    <property type="entry name" value="receptor-like protein kinase FERONIA"/>
    <property type="match status" value="1"/>
</dbReference>
<feature type="domain" description="Protein kinase" evidence="13">
    <location>
        <begin position="327"/>
        <end position="648"/>
    </location>
</feature>
<dbReference type="InterPro" id="IPR024788">
    <property type="entry name" value="Malectin-like_Carb-bd_dom"/>
</dbReference>
<evidence type="ECO:0000256" key="2">
    <source>
        <dbReference type="ARBA" id="ARBA00022527"/>
    </source>
</evidence>
<organism evidence="14 15">
    <name type="scientific">Corchorus olitorius</name>
    <dbReference type="NCBI Taxonomy" id="93759"/>
    <lineage>
        <taxon>Eukaryota</taxon>
        <taxon>Viridiplantae</taxon>
        <taxon>Streptophyta</taxon>
        <taxon>Embryophyta</taxon>
        <taxon>Tracheophyta</taxon>
        <taxon>Spermatophyta</taxon>
        <taxon>Magnoliopsida</taxon>
        <taxon>eudicotyledons</taxon>
        <taxon>Gunneridae</taxon>
        <taxon>Pentapetalae</taxon>
        <taxon>rosids</taxon>
        <taxon>malvids</taxon>
        <taxon>Malvales</taxon>
        <taxon>Malvaceae</taxon>
        <taxon>Grewioideae</taxon>
        <taxon>Apeibeae</taxon>
        <taxon>Corchorus</taxon>
    </lineage>
</organism>
<dbReference type="InterPro" id="IPR000719">
    <property type="entry name" value="Prot_kinase_dom"/>
</dbReference>
<dbReference type="Pfam" id="PF00069">
    <property type="entry name" value="Pkinase"/>
    <property type="match status" value="1"/>
</dbReference>
<dbReference type="Gene3D" id="3.30.200.20">
    <property type="entry name" value="Phosphorylase Kinase, domain 1"/>
    <property type="match status" value="1"/>
</dbReference>
<feature type="signal peptide" evidence="12">
    <location>
        <begin position="1"/>
        <end position="20"/>
    </location>
</feature>
<evidence type="ECO:0000256" key="5">
    <source>
        <dbReference type="ARBA" id="ARBA00022729"/>
    </source>
</evidence>
<keyword evidence="2" id="KW-0723">Serine/threonine-protein kinase</keyword>
<dbReference type="SMART" id="SM00220">
    <property type="entry name" value="S_TKc"/>
    <property type="match status" value="1"/>
</dbReference>
<evidence type="ECO:0000256" key="3">
    <source>
        <dbReference type="ARBA" id="ARBA00022679"/>
    </source>
</evidence>
<evidence type="ECO:0000313" key="15">
    <source>
        <dbReference type="Proteomes" id="UP000187203"/>
    </source>
</evidence>
<dbReference type="OrthoDB" id="1720310at2759"/>
<comment type="caution">
    <text evidence="14">The sequence shown here is derived from an EMBL/GenBank/DDBJ whole genome shotgun (WGS) entry which is preliminary data.</text>
</comment>
<evidence type="ECO:0000256" key="11">
    <source>
        <dbReference type="ARBA" id="ARBA00023180"/>
    </source>
</evidence>
<dbReference type="PANTHER" id="PTHR34590">
    <property type="entry name" value="OS03G0124300 PROTEIN-RELATED"/>
    <property type="match status" value="1"/>
</dbReference>
<reference evidence="15" key="1">
    <citation type="submission" date="2013-09" db="EMBL/GenBank/DDBJ databases">
        <title>Corchorus olitorius genome sequencing.</title>
        <authorList>
            <person name="Alam M."/>
            <person name="Haque M.S."/>
            <person name="Islam M.S."/>
            <person name="Emdad E.M."/>
            <person name="Islam M.M."/>
            <person name="Ahmed B."/>
            <person name="Halim A."/>
            <person name="Hossen Q.M.M."/>
            <person name="Hossain M.Z."/>
            <person name="Ahmed R."/>
            <person name="Khan M.M."/>
            <person name="Islam R."/>
            <person name="Rashid M.M."/>
            <person name="Khan S.A."/>
            <person name="Rahman M.S."/>
            <person name="Alam M."/>
            <person name="Yahiya A.S."/>
            <person name="Khan M.S."/>
            <person name="Azam M.S."/>
            <person name="Haque T."/>
            <person name="Lashkar M.Z.H."/>
            <person name="Akhand A.I."/>
            <person name="Morshed G."/>
            <person name="Roy S."/>
            <person name="Uddin K.S."/>
            <person name="Rabeya T."/>
            <person name="Hossain A.S."/>
            <person name="Chowdhury A."/>
            <person name="Snigdha A.R."/>
            <person name="Mortoza M.S."/>
            <person name="Matin S.A."/>
            <person name="Hoque S.M.E."/>
            <person name="Islam M.K."/>
            <person name="Roy D.K."/>
            <person name="Haider R."/>
            <person name="Moosa M.M."/>
            <person name="Elias S.M."/>
            <person name="Hasan A.M."/>
            <person name="Jahan S."/>
            <person name="Shafiuddin M."/>
            <person name="Mahmood N."/>
            <person name="Shommy N.S."/>
        </authorList>
    </citation>
    <scope>NUCLEOTIDE SEQUENCE [LARGE SCALE GENOMIC DNA]</scope>
    <source>
        <strain evidence="15">cv. O-4</strain>
    </source>
</reference>
<dbReference type="GO" id="GO:0005524">
    <property type="term" value="F:ATP binding"/>
    <property type="evidence" value="ECO:0007669"/>
    <property type="project" value="UniProtKB-KW"/>
</dbReference>
<evidence type="ECO:0000256" key="8">
    <source>
        <dbReference type="ARBA" id="ARBA00022840"/>
    </source>
</evidence>
<dbReference type="Gene3D" id="1.10.510.10">
    <property type="entry name" value="Transferase(Phosphotransferase) domain 1"/>
    <property type="match status" value="1"/>
</dbReference>
<evidence type="ECO:0000256" key="10">
    <source>
        <dbReference type="ARBA" id="ARBA00023136"/>
    </source>
</evidence>
<dbReference type="FunFam" id="2.60.120.430:FF:000003">
    <property type="entry name" value="FERONIA receptor-like kinase"/>
    <property type="match status" value="1"/>
</dbReference>
<name>A0A1R3KDV5_9ROSI</name>
<keyword evidence="3" id="KW-0808">Transferase</keyword>
<accession>A0A1R3KDV5</accession>
<keyword evidence="7" id="KW-0418">Kinase</keyword>
<keyword evidence="4" id="KW-0812">Transmembrane</keyword>
<dbReference type="GO" id="GO:0004674">
    <property type="term" value="F:protein serine/threonine kinase activity"/>
    <property type="evidence" value="ECO:0007669"/>
    <property type="project" value="UniProtKB-KW"/>
</dbReference>
<dbReference type="PROSITE" id="PS50011">
    <property type="entry name" value="PROTEIN_KINASE_DOM"/>
    <property type="match status" value="1"/>
</dbReference>
<evidence type="ECO:0000313" key="14">
    <source>
        <dbReference type="EMBL" id="OMP05219.1"/>
    </source>
</evidence>
<keyword evidence="6" id="KW-0547">Nucleotide-binding</keyword>
<keyword evidence="11" id="KW-0325">Glycoprotein</keyword>